<protein>
    <submittedName>
        <fullName evidence="4">Low molecular weight phosphatase family protein</fullName>
    </submittedName>
</protein>
<dbReference type="Pfam" id="PF01451">
    <property type="entry name" value="LMWPc"/>
    <property type="match status" value="1"/>
</dbReference>
<name>A0A7I7XH14_9MYCO</name>
<dbReference type="AlphaFoldDB" id="A0A7I7XH14"/>
<evidence type="ECO:0000313" key="4">
    <source>
        <dbReference type="EMBL" id="BBZ28497.1"/>
    </source>
</evidence>
<gene>
    <name evidence="4" type="ORF">MMAD_27920</name>
</gene>
<dbReference type="EMBL" id="AP022610">
    <property type="protein sequence ID" value="BBZ28497.1"/>
    <property type="molecule type" value="Genomic_DNA"/>
</dbReference>
<feature type="region of interest" description="Disordered" evidence="2">
    <location>
        <begin position="142"/>
        <end position="163"/>
    </location>
</feature>
<dbReference type="PANTHER" id="PTHR43428">
    <property type="entry name" value="ARSENATE REDUCTASE"/>
    <property type="match status" value="1"/>
</dbReference>
<dbReference type="Gene3D" id="3.40.50.2300">
    <property type="match status" value="1"/>
</dbReference>
<dbReference type="RefSeq" id="WP_263992056.1">
    <property type="nucleotide sequence ID" value="NZ_AP022610.1"/>
</dbReference>
<dbReference type="PANTHER" id="PTHR43428:SF1">
    <property type="entry name" value="ARSENATE REDUCTASE"/>
    <property type="match status" value="1"/>
</dbReference>
<evidence type="ECO:0000256" key="2">
    <source>
        <dbReference type="SAM" id="MobiDB-lite"/>
    </source>
</evidence>
<dbReference type="InterPro" id="IPR036196">
    <property type="entry name" value="Ptyr_pPase_sf"/>
</dbReference>
<proteinExistence type="predicted"/>
<dbReference type="InterPro" id="IPR023485">
    <property type="entry name" value="Ptyr_pPase"/>
</dbReference>
<evidence type="ECO:0000256" key="1">
    <source>
        <dbReference type="ARBA" id="ARBA00022849"/>
    </source>
</evidence>
<evidence type="ECO:0000313" key="5">
    <source>
        <dbReference type="Proteomes" id="UP000466517"/>
    </source>
</evidence>
<organism evidence="4 5">
    <name type="scientific">Mycolicibacterium madagascariense</name>
    <dbReference type="NCBI Taxonomy" id="212765"/>
    <lineage>
        <taxon>Bacteria</taxon>
        <taxon>Bacillati</taxon>
        <taxon>Actinomycetota</taxon>
        <taxon>Actinomycetes</taxon>
        <taxon>Mycobacteriales</taxon>
        <taxon>Mycobacteriaceae</taxon>
        <taxon>Mycolicibacterium</taxon>
    </lineage>
</organism>
<sequence>MTDSLPAQPAPPTVLFVCVSNAGKSVMAQGLMRHAAQGRVNTLSAGTHARTTSVNSISAQALAELGIDISDHTPTQLTAALIDAADLIVVLGTQAHLNPTTTPIEIWETDEPSLRGIDGIERMRLIRDDINARVNDLTDRLTHQQNQTAPGHKPETHSTQSDT</sequence>
<dbReference type="Proteomes" id="UP000466517">
    <property type="component" value="Chromosome"/>
</dbReference>
<evidence type="ECO:0000259" key="3">
    <source>
        <dbReference type="SMART" id="SM00226"/>
    </source>
</evidence>
<accession>A0A7I7XH14</accession>
<dbReference type="KEGG" id="mmag:MMAD_27920"/>
<keyword evidence="5" id="KW-1185">Reference proteome</keyword>
<feature type="domain" description="Phosphotyrosine protein phosphatase I" evidence="3">
    <location>
        <begin position="12"/>
        <end position="140"/>
    </location>
</feature>
<keyword evidence="1" id="KW-0059">Arsenical resistance</keyword>
<reference evidence="4 5" key="1">
    <citation type="journal article" date="2019" name="Emerg. Microbes Infect.">
        <title>Comprehensive subspecies identification of 175 nontuberculous mycobacteria species based on 7547 genomic profiles.</title>
        <authorList>
            <person name="Matsumoto Y."/>
            <person name="Kinjo T."/>
            <person name="Motooka D."/>
            <person name="Nabeya D."/>
            <person name="Jung N."/>
            <person name="Uechi K."/>
            <person name="Horii T."/>
            <person name="Iida T."/>
            <person name="Fujita J."/>
            <person name="Nakamura S."/>
        </authorList>
    </citation>
    <scope>NUCLEOTIDE SEQUENCE [LARGE SCALE GENOMIC DNA]</scope>
    <source>
        <strain evidence="4 5">JCM 13574</strain>
    </source>
</reference>
<dbReference type="GO" id="GO:0046685">
    <property type="term" value="P:response to arsenic-containing substance"/>
    <property type="evidence" value="ECO:0007669"/>
    <property type="project" value="UniProtKB-KW"/>
</dbReference>
<dbReference type="SUPFAM" id="SSF52788">
    <property type="entry name" value="Phosphotyrosine protein phosphatases I"/>
    <property type="match status" value="1"/>
</dbReference>
<dbReference type="SMART" id="SM00226">
    <property type="entry name" value="LMWPc"/>
    <property type="match status" value="1"/>
</dbReference>